<evidence type="ECO:0000313" key="2">
    <source>
        <dbReference type="Proteomes" id="UP000272942"/>
    </source>
</evidence>
<dbReference type="WBParaSite" id="ECPE_0001213601-mRNA-1">
    <property type="protein sequence ID" value="ECPE_0001213601-mRNA-1"/>
    <property type="gene ID" value="ECPE_0001213601"/>
</dbReference>
<keyword evidence="2" id="KW-1185">Reference proteome</keyword>
<dbReference type="EMBL" id="UZAN01052157">
    <property type="protein sequence ID" value="VDP89339.1"/>
    <property type="molecule type" value="Genomic_DNA"/>
</dbReference>
<gene>
    <name evidence="1" type="ORF">ECPE_LOCUS12101</name>
</gene>
<accession>A0A183AYR6</accession>
<proteinExistence type="predicted"/>
<reference evidence="1 2" key="2">
    <citation type="submission" date="2018-11" db="EMBL/GenBank/DDBJ databases">
        <authorList>
            <consortium name="Pathogen Informatics"/>
        </authorList>
    </citation>
    <scope>NUCLEOTIDE SEQUENCE [LARGE SCALE GENOMIC DNA]</scope>
    <source>
        <strain evidence="1 2">Egypt</strain>
    </source>
</reference>
<name>A0A183AYR6_9TREM</name>
<sequence>MLIRESKWQYELRLAQCVQIKPKKYYTYVQSKEALRDCIGPLITGAPAVIMDDQGKADALAGHFSSVHRTDDGLPRILERGSSPSEIEKIQLSEEIVHQHLEGLEVHEAAGPDEIHPANNKAITDILAGLVYKLYKVLLYQGVLLRDWKVSAVVAVRKGGA</sequence>
<dbReference type="AlphaFoldDB" id="A0A183AYR6"/>
<protein>
    <submittedName>
        <fullName evidence="3">RT_RNaseH_2 domain-containing protein</fullName>
    </submittedName>
</protein>
<organism evidence="3">
    <name type="scientific">Echinostoma caproni</name>
    <dbReference type="NCBI Taxonomy" id="27848"/>
    <lineage>
        <taxon>Eukaryota</taxon>
        <taxon>Metazoa</taxon>
        <taxon>Spiralia</taxon>
        <taxon>Lophotrochozoa</taxon>
        <taxon>Platyhelminthes</taxon>
        <taxon>Trematoda</taxon>
        <taxon>Digenea</taxon>
        <taxon>Plagiorchiida</taxon>
        <taxon>Echinostomata</taxon>
        <taxon>Echinostomatoidea</taxon>
        <taxon>Echinostomatidae</taxon>
        <taxon>Echinostoma</taxon>
    </lineage>
</organism>
<dbReference type="Proteomes" id="UP000272942">
    <property type="component" value="Unassembled WGS sequence"/>
</dbReference>
<evidence type="ECO:0000313" key="3">
    <source>
        <dbReference type="WBParaSite" id="ECPE_0001213601-mRNA-1"/>
    </source>
</evidence>
<evidence type="ECO:0000313" key="1">
    <source>
        <dbReference type="EMBL" id="VDP89339.1"/>
    </source>
</evidence>
<reference evidence="3" key="1">
    <citation type="submission" date="2016-06" db="UniProtKB">
        <authorList>
            <consortium name="WormBaseParasite"/>
        </authorList>
    </citation>
    <scope>IDENTIFICATION</scope>
</reference>
<dbReference type="OrthoDB" id="6155261at2759"/>